<comment type="subcellular location">
    <subcellularLocation>
        <location evidence="1">Endoplasmic reticulum membrane</location>
        <topology evidence="1">Single-pass membrane protein</topology>
    </subcellularLocation>
</comment>
<evidence type="ECO:0000256" key="1">
    <source>
        <dbReference type="ARBA" id="ARBA00004389"/>
    </source>
</evidence>
<evidence type="ECO:0000256" key="8">
    <source>
        <dbReference type="ARBA" id="ARBA00022989"/>
    </source>
</evidence>
<evidence type="ECO:0000256" key="3">
    <source>
        <dbReference type="ARBA" id="ARBA00022574"/>
    </source>
</evidence>
<evidence type="ECO:0000256" key="10">
    <source>
        <dbReference type="PROSITE-ProRule" id="PRU00221"/>
    </source>
</evidence>
<dbReference type="GO" id="GO:0006888">
    <property type="term" value="P:endoplasmic reticulum to Golgi vesicle-mediated transport"/>
    <property type="evidence" value="ECO:0007669"/>
    <property type="project" value="TreeGrafter"/>
</dbReference>
<evidence type="ECO:0000256" key="11">
    <source>
        <dbReference type="SAM" id="Phobius"/>
    </source>
</evidence>
<keyword evidence="7" id="KW-0653">Protein transport</keyword>
<dbReference type="Gene3D" id="2.130.10.10">
    <property type="entry name" value="YVTN repeat-like/Quinoprotein amine dehydrogenase"/>
    <property type="match status" value="1"/>
</dbReference>
<proteinExistence type="evidence at transcript level"/>
<keyword evidence="5" id="KW-0677">Repeat</keyword>
<dbReference type="GO" id="GO:0015031">
    <property type="term" value="P:protein transport"/>
    <property type="evidence" value="ECO:0007669"/>
    <property type="project" value="UniProtKB-KW"/>
</dbReference>
<name>D5A9U5_PICSI</name>
<keyword evidence="3 10" id="KW-0853">WD repeat</keyword>
<evidence type="ECO:0000256" key="5">
    <source>
        <dbReference type="ARBA" id="ARBA00022737"/>
    </source>
</evidence>
<dbReference type="PANTHER" id="PTHR23284:SF2">
    <property type="entry name" value="SEC12-LIKE PROTEIN 1"/>
    <property type="match status" value="1"/>
</dbReference>
<organism evidence="13">
    <name type="scientific">Picea sitchensis</name>
    <name type="common">Sitka spruce</name>
    <name type="synonym">Pinus sitchensis</name>
    <dbReference type="NCBI Taxonomy" id="3332"/>
    <lineage>
        <taxon>Eukaryota</taxon>
        <taxon>Viridiplantae</taxon>
        <taxon>Streptophyta</taxon>
        <taxon>Embryophyta</taxon>
        <taxon>Tracheophyta</taxon>
        <taxon>Spermatophyta</taxon>
        <taxon>Pinopsida</taxon>
        <taxon>Pinidae</taxon>
        <taxon>Conifers I</taxon>
        <taxon>Pinales</taxon>
        <taxon>Pinaceae</taxon>
        <taxon>Picea</taxon>
    </lineage>
</organism>
<dbReference type="GO" id="GO:0005789">
    <property type="term" value="C:endoplasmic reticulum membrane"/>
    <property type="evidence" value="ECO:0007669"/>
    <property type="project" value="UniProtKB-SubCell"/>
</dbReference>
<feature type="domain" description="Anaphase-promoting complex subunit 4-like WD40" evidence="12">
    <location>
        <begin position="251"/>
        <end position="321"/>
    </location>
</feature>
<accession>D5A9U5</accession>
<evidence type="ECO:0000256" key="4">
    <source>
        <dbReference type="ARBA" id="ARBA00022692"/>
    </source>
</evidence>
<dbReference type="InterPro" id="IPR036322">
    <property type="entry name" value="WD40_repeat_dom_sf"/>
</dbReference>
<dbReference type="PROSITE" id="PS50082">
    <property type="entry name" value="WD_REPEATS_2"/>
    <property type="match status" value="1"/>
</dbReference>
<reference evidence="13" key="1">
    <citation type="submission" date="2010-04" db="EMBL/GenBank/DDBJ databases">
        <authorList>
            <person name="Reid K.E."/>
            <person name="Liao N."/>
            <person name="Chan S."/>
            <person name="Docking R."/>
            <person name="Taylor G."/>
            <person name="Moore R."/>
            <person name="Mayo M."/>
            <person name="Munro S."/>
            <person name="King J."/>
            <person name="Yanchuk A."/>
            <person name="Holt R."/>
            <person name="Jones S."/>
            <person name="Marra M."/>
            <person name="Ritland C.E."/>
            <person name="Ritland K."/>
            <person name="Bohlmann J."/>
        </authorList>
    </citation>
    <scope>NUCLEOTIDE SEQUENCE</scope>
    <source>
        <tissue evidence="13">Bud</tissue>
    </source>
</reference>
<dbReference type="SMART" id="SM00320">
    <property type="entry name" value="WD40"/>
    <property type="match status" value="5"/>
</dbReference>
<dbReference type="Pfam" id="PF00400">
    <property type="entry name" value="WD40"/>
    <property type="match status" value="2"/>
</dbReference>
<feature type="repeat" description="WD" evidence="10">
    <location>
        <begin position="183"/>
        <end position="214"/>
    </location>
</feature>
<keyword evidence="8 11" id="KW-1133">Transmembrane helix</keyword>
<dbReference type="InterPro" id="IPR001680">
    <property type="entry name" value="WD40_rpt"/>
</dbReference>
<evidence type="ECO:0000256" key="6">
    <source>
        <dbReference type="ARBA" id="ARBA00022824"/>
    </source>
</evidence>
<dbReference type="GO" id="GO:0005085">
    <property type="term" value="F:guanyl-nucleotide exchange factor activity"/>
    <property type="evidence" value="ECO:0007669"/>
    <property type="project" value="InterPro"/>
</dbReference>
<dbReference type="InterPro" id="IPR024977">
    <property type="entry name" value="Apc4-like_WD40_dom"/>
</dbReference>
<evidence type="ECO:0000256" key="7">
    <source>
        <dbReference type="ARBA" id="ARBA00022927"/>
    </source>
</evidence>
<dbReference type="SUPFAM" id="SSF50978">
    <property type="entry name" value="WD40 repeat-like"/>
    <property type="match status" value="1"/>
</dbReference>
<protein>
    <recommendedName>
        <fullName evidence="12">Anaphase-promoting complex subunit 4-like WD40 domain-containing protein</fullName>
    </recommendedName>
</protein>
<evidence type="ECO:0000259" key="12">
    <source>
        <dbReference type="Pfam" id="PF12894"/>
    </source>
</evidence>
<dbReference type="EMBL" id="BT122968">
    <property type="protein sequence ID" value="ADE76314.1"/>
    <property type="molecule type" value="mRNA"/>
</dbReference>
<evidence type="ECO:0000313" key="13">
    <source>
        <dbReference type="EMBL" id="ADE76314.1"/>
    </source>
</evidence>
<dbReference type="Pfam" id="PF12894">
    <property type="entry name" value="ANAPC4_WD40"/>
    <property type="match status" value="1"/>
</dbReference>
<dbReference type="AlphaFoldDB" id="D5A9U5"/>
<keyword evidence="4 11" id="KW-0812">Transmembrane</keyword>
<keyword evidence="6" id="KW-0256">Endoplasmic reticulum</keyword>
<keyword evidence="9 11" id="KW-0472">Membrane</keyword>
<dbReference type="GO" id="GO:0003400">
    <property type="term" value="P:regulation of COPII vesicle coating"/>
    <property type="evidence" value="ECO:0007669"/>
    <property type="project" value="TreeGrafter"/>
</dbReference>
<dbReference type="InterPro" id="IPR015943">
    <property type="entry name" value="WD40/YVTN_repeat-like_dom_sf"/>
</dbReference>
<keyword evidence="2" id="KW-0813">Transport</keyword>
<feature type="transmembrane region" description="Helical" evidence="11">
    <location>
        <begin position="351"/>
        <end position="370"/>
    </location>
</feature>
<dbReference type="InterPro" id="IPR045260">
    <property type="entry name" value="Sec12-like"/>
</dbReference>
<sequence>MARRSRYHNNNNQTMYSTDHNEFPGTLASWIAGSKPSHGNDGDDIAHILLGKAGEQREDGRRTAILQLLRYNFKPDSLTEVNVLPEKDVPVSMAVHPGGDGVILSFSQGCKFFELDSGKSKLKVSDIVLSSMQDIGPQKCLAFSADGSKFAAGGEDGHLRIFEWPSLQVLLDQPKAHSSFKDLDFSLDSAFLASTSNDGPARVWDIIKAAPLATLTRDQGESIDFCRFSRDGTKPFLFCTVTKGGKTRIAVWDITTWRKLGGKKFLDNPISAFGISRNGKFLAIGSTKGDISIIDVQKMQVQHSIKRAHFGAVITSIEFASNGRALLSVSPEWAARVNTIPYERDWKDWQIYLLLLAMVLLSVILFYIFFEHSDSFWNFPLGREQPARPPIEAILGDRVSSDDQNIW</sequence>
<evidence type="ECO:0000256" key="2">
    <source>
        <dbReference type="ARBA" id="ARBA00022448"/>
    </source>
</evidence>
<evidence type="ECO:0000256" key="9">
    <source>
        <dbReference type="ARBA" id="ARBA00023136"/>
    </source>
</evidence>
<dbReference type="PANTHER" id="PTHR23284">
    <property type="entry name" value="PROLACTIN REGULATORY ELEMENT BINDING PROTEIN"/>
    <property type="match status" value="1"/>
</dbReference>